<dbReference type="AlphaFoldDB" id="A0A518CPC0"/>
<reference evidence="3 4" key="1">
    <citation type="submission" date="2019-02" db="EMBL/GenBank/DDBJ databases">
        <title>Deep-cultivation of Planctomycetes and their phenomic and genomic characterization uncovers novel biology.</title>
        <authorList>
            <person name="Wiegand S."/>
            <person name="Jogler M."/>
            <person name="Boedeker C."/>
            <person name="Pinto D."/>
            <person name="Vollmers J."/>
            <person name="Rivas-Marin E."/>
            <person name="Kohn T."/>
            <person name="Peeters S.H."/>
            <person name="Heuer A."/>
            <person name="Rast P."/>
            <person name="Oberbeckmann S."/>
            <person name="Bunk B."/>
            <person name="Jeske O."/>
            <person name="Meyerdierks A."/>
            <person name="Storesund J.E."/>
            <person name="Kallscheuer N."/>
            <person name="Luecker S."/>
            <person name="Lage O.M."/>
            <person name="Pohl T."/>
            <person name="Merkel B.J."/>
            <person name="Hornburger P."/>
            <person name="Mueller R.-W."/>
            <person name="Bruemmer F."/>
            <person name="Labrenz M."/>
            <person name="Spormann A.M."/>
            <person name="Op den Camp H."/>
            <person name="Overmann J."/>
            <person name="Amann R."/>
            <person name="Jetten M.S.M."/>
            <person name="Mascher T."/>
            <person name="Medema M.H."/>
            <person name="Devos D.P."/>
            <person name="Kaster A.-K."/>
            <person name="Ovreas L."/>
            <person name="Rohde M."/>
            <person name="Galperin M.Y."/>
            <person name="Jogler C."/>
        </authorList>
    </citation>
    <scope>NUCLEOTIDE SEQUENCE [LARGE SCALE GENOMIC DNA]</scope>
    <source>
        <strain evidence="3 4">Pla110</strain>
    </source>
</reference>
<evidence type="ECO:0000256" key="1">
    <source>
        <dbReference type="SAM" id="MobiDB-lite"/>
    </source>
</evidence>
<feature type="signal peptide" evidence="2">
    <location>
        <begin position="1"/>
        <end position="25"/>
    </location>
</feature>
<protein>
    <recommendedName>
        <fullName evidence="5">Secreted protein</fullName>
    </recommendedName>
</protein>
<evidence type="ECO:0000256" key="2">
    <source>
        <dbReference type="SAM" id="SignalP"/>
    </source>
</evidence>
<evidence type="ECO:0000313" key="4">
    <source>
        <dbReference type="Proteomes" id="UP000317178"/>
    </source>
</evidence>
<accession>A0A518CPC0</accession>
<feature type="region of interest" description="Disordered" evidence="1">
    <location>
        <begin position="45"/>
        <end position="79"/>
    </location>
</feature>
<organism evidence="3 4">
    <name type="scientific">Polystyrenella longa</name>
    <dbReference type="NCBI Taxonomy" id="2528007"/>
    <lineage>
        <taxon>Bacteria</taxon>
        <taxon>Pseudomonadati</taxon>
        <taxon>Planctomycetota</taxon>
        <taxon>Planctomycetia</taxon>
        <taxon>Planctomycetales</taxon>
        <taxon>Planctomycetaceae</taxon>
        <taxon>Polystyrenella</taxon>
    </lineage>
</organism>
<dbReference type="Proteomes" id="UP000317178">
    <property type="component" value="Chromosome"/>
</dbReference>
<sequence precursor="true">MNRFTGLTIACAGLLQLLYADSLTAQTKMLQPLPTRTSEIQQTAYHADHGPGTPCEECQQHSSHHHYSSGSAPLYSPQSRELSLKDKIHNHSKRTWNAVGRKFNRWNQFWYAQDQMFRQRNLTQSVALFGEHDLRVGGPPICDQCRHDIPHYLHRHDIPQYPRDAPAIIPSSPQVELSRAEPSRKPDQINHEAHHPQRAEPRPLQPESFYQARGNRSEPKRLVIADAPPIVAQAQPLETRFSESKVVTKQVNMVLTKLNEKTVQSKSQLRRIDVIQNDDFVLPVIRANR</sequence>
<keyword evidence="4" id="KW-1185">Reference proteome</keyword>
<evidence type="ECO:0008006" key="5">
    <source>
        <dbReference type="Google" id="ProtNLM"/>
    </source>
</evidence>
<dbReference type="KEGG" id="plon:Pla110_28070"/>
<feature type="compositionally biased region" description="Basic and acidic residues" evidence="1">
    <location>
        <begin position="178"/>
        <end position="201"/>
    </location>
</feature>
<keyword evidence="2" id="KW-0732">Signal</keyword>
<evidence type="ECO:0000313" key="3">
    <source>
        <dbReference type="EMBL" id="QDU81070.1"/>
    </source>
</evidence>
<feature type="chain" id="PRO_5022145544" description="Secreted protein" evidence="2">
    <location>
        <begin position="26"/>
        <end position="289"/>
    </location>
</feature>
<dbReference type="EMBL" id="CP036281">
    <property type="protein sequence ID" value="QDU81070.1"/>
    <property type="molecule type" value="Genomic_DNA"/>
</dbReference>
<proteinExistence type="predicted"/>
<name>A0A518CPC0_9PLAN</name>
<feature type="region of interest" description="Disordered" evidence="1">
    <location>
        <begin position="162"/>
        <end position="204"/>
    </location>
</feature>
<dbReference type="RefSeq" id="WP_144996291.1">
    <property type="nucleotide sequence ID" value="NZ_CP036281.1"/>
</dbReference>
<gene>
    <name evidence="3" type="ORF">Pla110_28070</name>
</gene>